<dbReference type="Pfam" id="PF03466">
    <property type="entry name" value="LysR_substrate"/>
    <property type="match status" value="1"/>
</dbReference>
<evidence type="ECO:0000256" key="2">
    <source>
        <dbReference type="ARBA" id="ARBA00023015"/>
    </source>
</evidence>
<keyword evidence="4" id="KW-0804">Transcription</keyword>
<name>A0A1A8XV75_9RHOO</name>
<accession>A0A1A8XV75</accession>
<feature type="domain" description="HTH lysR-type" evidence="5">
    <location>
        <begin position="1"/>
        <end position="59"/>
    </location>
</feature>
<dbReference type="CDD" id="cd08471">
    <property type="entry name" value="PBP2_CrgA_like_2"/>
    <property type="match status" value="1"/>
</dbReference>
<dbReference type="GO" id="GO:0006351">
    <property type="term" value="P:DNA-templated transcription"/>
    <property type="evidence" value="ECO:0007669"/>
    <property type="project" value="TreeGrafter"/>
</dbReference>
<evidence type="ECO:0000313" key="7">
    <source>
        <dbReference type="Proteomes" id="UP000199600"/>
    </source>
</evidence>
<evidence type="ECO:0000313" key="6">
    <source>
        <dbReference type="EMBL" id="SBT08935.1"/>
    </source>
</evidence>
<evidence type="ECO:0000256" key="3">
    <source>
        <dbReference type="ARBA" id="ARBA00023125"/>
    </source>
</evidence>
<keyword evidence="7" id="KW-1185">Reference proteome</keyword>
<dbReference type="EMBL" id="FLQY01000220">
    <property type="protein sequence ID" value="SBT08935.1"/>
    <property type="molecule type" value="Genomic_DNA"/>
</dbReference>
<dbReference type="InterPro" id="IPR036388">
    <property type="entry name" value="WH-like_DNA-bd_sf"/>
</dbReference>
<gene>
    <name evidence="6" type="ORF">PROAA_2970004</name>
</gene>
<proteinExistence type="inferred from homology"/>
<dbReference type="SUPFAM" id="SSF53850">
    <property type="entry name" value="Periplasmic binding protein-like II"/>
    <property type="match status" value="1"/>
</dbReference>
<dbReference type="InterPro" id="IPR036390">
    <property type="entry name" value="WH_DNA-bd_sf"/>
</dbReference>
<dbReference type="InterPro" id="IPR005119">
    <property type="entry name" value="LysR_subst-bd"/>
</dbReference>
<evidence type="ECO:0000259" key="5">
    <source>
        <dbReference type="PROSITE" id="PS50931"/>
    </source>
</evidence>
<keyword evidence="3" id="KW-0238">DNA-binding</keyword>
<dbReference type="FunFam" id="1.10.10.10:FF:000001">
    <property type="entry name" value="LysR family transcriptional regulator"/>
    <property type="match status" value="1"/>
</dbReference>
<dbReference type="PANTHER" id="PTHR30537:SF5">
    <property type="entry name" value="HTH-TYPE TRANSCRIPTIONAL ACTIVATOR TTDR-RELATED"/>
    <property type="match status" value="1"/>
</dbReference>
<dbReference type="Pfam" id="PF00126">
    <property type="entry name" value="HTH_1"/>
    <property type="match status" value="1"/>
</dbReference>
<dbReference type="AlphaFoldDB" id="A0A1A8XV75"/>
<dbReference type="GO" id="GO:0043565">
    <property type="term" value="F:sequence-specific DNA binding"/>
    <property type="evidence" value="ECO:0007669"/>
    <property type="project" value="TreeGrafter"/>
</dbReference>
<protein>
    <submittedName>
        <fullName evidence="6">Transcriptional regulator</fullName>
    </submittedName>
</protein>
<dbReference type="GO" id="GO:0003700">
    <property type="term" value="F:DNA-binding transcription factor activity"/>
    <property type="evidence" value="ECO:0007669"/>
    <property type="project" value="InterPro"/>
</dbReference>
<evidence type="ECO:0000256" key="1">
    <source>
        <dbReference type="ARBA" id="ARBA00009437"/>
    </source>
</evidence>
<sequence length="317" mass="35223">MDKLKAMQTFVAIADAGSLTAAAEVLNSSLPAVVRSLAQLEQSLGVRLFNRTTRRISITEEGRRYLERSRQILSLTAEAEAELRDEEAEPQGVLRITAPVLFGQLHVCDAITRFVQRYPKVSVDVQLLDRVVNLIEEGFDLGVRIGELENSTLVAQGLGHLRRVVVAAPGYLEQHGTPLHPRELLNHNCLRFIGSRAPWWTFYDRGKVFTLPVQGSLTFNQAAPVARACLAGLGFGMFISYQVAPHLRSGALKIVLADYEPPPRPIHLLYPQSRLLPARTRALINWLKSEIGPIRFDGKFGEEGRSEAILNKTQDQG</sequence>
<dbReference type="RefSeq" id="WP_186411420.1">
    <property type="nucleotide sequence ID" value="NZ_FLQY01000220.1"/>
</dbReference>
<comment type="similarity">
    <text evidence="1">Belongs to the LysR transcriptional regulatory family.</text>
</comment>
<dbReference type="InterPro" id="IPR058163">
    <property type="entry name" value="LysR-type_TF_proteobact-type"/>
</dbReference>
<organism evidence="6 7">
    <name type="scientific">Candidatus Propionivibrio aalborgensis</name>
    <dbReference type="NCBI Taxonomy" id="1860101"/>
    <lineage>
        <taxon>Bacteria</taxon>
        <taxon>Pseudomonadati</taxon>
        <taxon>Pseudomonadota</taxon>
        <taxon>Betaproteobacteria</taxon>
        <taxon>Rhodocyclales</taxon>
        <taxon>Rhodocyclaceae</taxon>
        <taxon>Propionivibrio</taxon>
    </lineage>
</organism>
<evidence type="ECO:0000256" key="4">
    <source>
        <dbReference type="ARBA" id="ARBA00023163"/>
    </source>
</evidence>
<dbReference type="Gene3D" id="1.10.10.10">
    <property type="entry name" value="Winged helix-like DNA-binding domain superfamily/Winged helix DNA-binding domain"/>
    <property type="match status" value="1"/>
</dbReference>
<dbReference type="PROSITE" id="PS50931">
    <property type="entry name" value="HTH_LYSR"/>
    <property type="match status" value="1"/>
</dbReference>
<dbReference type="SUPFAM" id="SSF46785">
    <property type="entry name" value="Winged helix' DNA-binding domain"/>
    <property type="match status" value="1"/>
</dbReference>
<dbReference type="PANTHER" id="PTHR30537">
    <property type="entry name" value="HTH-TYPE TRANSCRIPTIONAL REGULATOR"/>
    <property type="match status" value="1"/>
</dbReference>
<dbReference type="Gene3D" id="3.40.190.290">
    <property type="match status" value="1"/>
</dbReference>
<dbReference type="FunFam" id="3.40.190.290:FF:000001">
    <property type="entry name" value="Transcriptional regulator, LysR family"/>
    <property type="match status" value="1"/>
</dbReference>
<dbReference type="Proteomes" id="UP000199600">
    <property type="component" value="Unassembled WGS sequence"/>
</dbReference>
<reference evidence="6 7" key="1">
    <citation type="submission" date="2016-06" db="EMBL/GenBank/DDBJ databases">
        <authorList>
            <person name="Kjaerup R.B."/>
            <person name="Dalgaard T.S."/>
            <person name="Juul-Madsen H.R."/>
        </authorList>
    </citation>
    <scope>NUCLEOTIDE SEQUENCE [LARGE SCALE GENOMIC DNA]</scope>
    <source>
        <strain evidence="6">2</strain>
    </source>
</reference>
<dbReference type="InterPro" id="IPR000847">
    <property type="entry name" value="LysR_HTH_N"/>
</dbReference>
<keyword evidence="2" id="KW-0805">Transcription regulation</keyword>